<comment type="caution">
    <text evidence="3">The sequence shown here is derived from an EMBL/GenBank/DDBJ whole genome shotgun (WGS) entry which is preliminary data.</text>
</comment>
<reference evidence="3 4" key="2">
    <citation type="submission" date="2014-07" db="EMBL/GenBank/DDBJ databases">
        <authorList>
            <person name="Zhang J.E."/>
            <person name="Yang H."/>
            <person name="Guo J."/>
            <person name="Deng Z."/>
            <person name="Luo H."/>
            <person name="Luo M."/>
            <person name="Zhao B."/>
        </authorList>
    </citation>
    <scope>NUCLEOTIDE SEQUENCE [LARGE SCALE GENOMIC DNA]</scope>
    <source>
        <strain evidence="3">ATCC 10762</strain>
        <strain evidence="4">ATCC 10762 / DSM 40127 / CCM 3239 / JCM 4008 / LMG 5968 / NBRC 12843 / NCIMB 8234 / A-377</strain>
    </source>
</reference>
<proteinExistence type="predicted"/>
<evidence type="ECO:0000256" key="1">
    <source>
        <dbReference type="SAM" id="MobiDB-lite"/>
    </source>
</evidence>
<dbReference type="OrthoDB" id="5148901at2"/>
<name>A0A1E7N4R4_KITAU</name>
<dbReference type="RefSeq" id="WP_030551160.1">
    <property type="nucleotide sequence ID" value="NZ_BMUB01000002.1"/>
</dbReference>
<evidence type="ECO:0000313" key="3">
    <source>
        <dbReference type="EMBL" id="OEV35662.1"/>
    </source>
</evidence>
<evidence type="ECO:0000313" key="2">
    <source>
        <dbReference type="EMBL" id="GGU62583.1"/>
    </source>
</evidence>
<organism evidence="3 4">
    <name type="scientific">Kitasatospora aureofaciens</name>
    <name type="common">Streptomyces aureofaciens</name>
    <dbReference type="NCBI Taxonomy" id="1894"/>
    <lineage>
        <taxon>Bacteria</taxon>
        <taxon>Bacillati</taxon>
        <taxon>Actinomycetota</taxon>
        <taxon>Actinomycetes</taxon>
        <taxon>Kitasatosporales</taxon>
        <taxon>Streptomycetaceae</taxon>
        <taxon>Kitasatospora</taxon>
    </lineage>
</organism>
<accession>A0A1E7N4R4</accession>
<reference evidence="2" key="5">
    <citation type="submission" date="2020-09" db="EMBL/GenBank/DDBJ databases">
        <authorList>
            <person name="Sun Q."/>
            <person name="Ohkuma M."/>
        </authorList>
    </citation>
    <scope>NUCLEOTIDE SEQUENCE</scope>
    <source>
        <strain evidence="2">JCM 4434</strain>
    </source>
</reference>
<evidence type="ECO:0000313" key="4">
    <source>
        <dbReference type="Proteomes" id="UP000037395"/>
    </source>
</evidence>
<feature type="region of interest" description="Disordered" evidence="1">
    <location>
        <begin position="34"/>
        <end position="64"/>
    </location>
</feature>
<accession>A0A8H9HF42</accession>
<dbReference type="Proteomes" id="UP000610124">
    <property type="component" value="Unassembled WGS sequence"/>
</dbReference>
<reference evidence="4" key="3">
    <citation type="submission" date="2016-08" db="EMBL/GenBank/DDBJ databases">
        <title>Sequencing, assembly and comparative genomics of S. aureofaciens ATCC 10762.</title>
        <authorList>
            <person name="Gradnigo J.S."/>
            <person name="Johnson N."/>
            <person name="Somerville G.A."/>
        </authorList>
    </citation>
    <scope>NUCLEOTIDE SEQUENCE [LARGE SCALE GENOMIC DNA]</scope>
    <source>
        <strain evidence="4">ATCC 10762 / DSM 40127 / CCM 3239 / JCM 4008 / LMG 5968 / NBRC 12843 / NCIMB 8234 / A-377</strain>
    </source>
</reference>
<sequence length="64" mass="7200">MSIPNDDNITAFQDNWRFCNNCCSLWWNGRSDNGACPSPNSPDGQHHGQGSWNFYLPANPDQSI</sequence>
<dbReference type="EMBL" id="BMUB01000002">
    <property type="protein sequence ID" value="GGU62583.1"/>
    <property type="molecule type" value="Genomic_DNA"/>
</dbReference>
<reference evidence="3" key="4">
    <citation type="submission" date="2016-08" db="EMBL/GenBank/DDBJ databases">
        <title>Sequencing, Assembly and Comparative Genomics of S. aureofaciens ATCC 10762.</title>
        <authorList>
            <person name="Gradnigo J.S."/>
            <person name="Johnson N."/>
            <person name="Somerville G.A."/>
        </authorList>
    </citation>
    <scope>NUCLEOTIDE SEQUENCE [LARGE SCALE GENOMIC DNA]</scope>
    <source>
        <strain evidence="3">ATCC 10762</strain>
    </source>
</reference>
<dbReference type="EMBL" id="JPRF03000032">
    <property type="protein sequence ID" value="OEV35662.1"/>
    <property type="molecule type" value="Genomic_DNA"/>
</dbReference>
<reference evidence="2" key="1">
    <citation type="journal article" date="2014" name="Int. J. Syst. Evol. Microbiol.">
        <title>Complete genome sequence of Corynebacterium casei LMG S-19264T (=DSM 44701T), isolated from a smear-ripened cheese.</title>
        <authorList>
            <consortium name="US DOE Joint Genome Institute (JGI-PGF)"/>
            <person name="Walter F."/>
            <person name="Albersmeier A."/>
            <person name="Kalinowski J."/>
            <person name="Ruckert C."/>
        </authorList>
    </citation>
    <scope>NUCLEOTIDE SEQUENCE</scope>
    <source>
        <strain evidence="2">JCM 4434</strain>
    </source>
</reference>
<protein>
    <submittedName>
        <fullName evidence="3">Uncharacterized protein</fullName>
    </submittedName>
</protein>
<dbReference type="KEGG" id="kau:B6264_19815"/>
<dbReference type="Proteomes" id="UP000037395">
    <property type="component" value="Unassembled WGS sequence"/>
</dbReference>
<dbReference type="GeneID" id="97484341"/>
<keyword evidence="4" id="KW-1185">Reference proteome</keyword>
<dbReference type="AlphaFoldDB" id="A0A1E7N4R4"/>
<gene>
    <name evidence="2" type="ORF">GCM10010502_11740</name>
    <name evidence="3" type="ORF">HS99_0007045</name>
</gene>